<dbReference type="EMBL" id="CP027806">
    <property type="protein sequence ID" value="AXJ01564.1"/>
    <property type="molecule type" value="Genomic_DNA"/>
</dbReference>
<gene>
    <name evidence="5" type="ORF">CYPRO_2318</name>
</gene>
<dbReference type="KEGG" id="cprv:CYPRO_2318"/>
<dbReference type="Gene3D" id="3.30.300.30">
    <property type="match status" value="1"/>
</dbReference>
<dbReference type="InterPro" id="IPR020845">
    <property type="entry name" value="AMP-binding_CS"/>
</dbReference>
<dbReference type="PROSITE" id="PS00455">
    <property type="entry name" value="AMP_BINDING"/>
    <property type="match status" value="1"/>
</dbReference>
<name>A0A345UM62_9BACT</name>
<evidence type="ECO:0000313" key="6">
    <source>
        <dbReference type="Proteomes" id="UP000254808"/>
    </source>
</evidence>
<keyword evidence="2" id="KW-0067">ATP-binding</keyword>
<dbReference type="GO" id="GO:0004467">
    <property type="term" value="F:long-chain fatty acid-CoA ligase activity"/>
    <property type="evidence" value="ECO:0007669"/>
    <property type="project" value="UniProtKB-EC"/>
</dbReference>
<dbReference type="OrthoDB" id="9803968at2"/>
<dbReference type="InterPro" id="IPR000873">
    <property type="entry name" value="AMP-dep_synth/lig_dom"/>
</dbReference>
<evidence type="ECO:0000256" key="1">
    <source>
        <dbReference type="ARBA" id="ARBA00022741"/>
    </source>
</evidence>
<dbReference type="GO" id="GO:0005524">
    <property type="term" value="F:ATP binding"/>
    <property type="evidence" value="ECO:0007669"/>
    <property type="project" value="UniProtKB-KW"/>
</dbReference>
<sequence>MPTIVDFNTVPELFYELSLKMKGKNKTAYAFKPGSNEPYQEIKWDKFTKDVYALAAYMMDAGLKKGDRFAILSENRYEWAVTDFAGQIIGGVNVSLYATLPAEQVEYIINDSGSKIFFVSTGIQLKKAVQVKANMKSVKQLVAFDRPRNEKMIEEGGVLMYEDVIEQGRQKYPELADKIAETLKSVTASDLSTFIYTSGTTGNPKGVMLSNNNIISNVKAAHKIITIGMEDRTLSFLPLCHAFERVAGYYAMLAGGAEIFYAESVDTVSKNLTEARPTVVISVPRLFEKMYNIVLKNVQAGSSLKQGLFNWGIGVGKKSITSNSPLVKLQKKIADKLIFDKLKDRTGGRVRLFVSGGAALPSEIGLFFQAAGLRITEGYGLTETSPVMNVNPVGAERYGTVGHVIPGVTVGIQRVSDGKVIAQLSGDSYPSSLSSDEGEILCKGPNVMQGYYNKKKETEEVIDADGWFHTGDIGRFVDGYLQITDRLKHMIVNAGGKNIYPGPIEDSIKTILYADQAVVVGEAQQYMAALIVPDFEALRGYLKANNIAAPGKDEEVMEMDEVKKLFDRELKTINKKLASHEKVRQFRLIQEPFTVENGILTPTMKVKRKVLEKQYADLIASIYADDQP</sequence>
<dbReference type="PANTHER" id="PTHR43272">
    <property type="entry name" value="LONG-CHAIN-FATTY-ACID--COA LIGASE"/>
    <property type="match status" value="1"/>
</dbReference>
<dbReference type="AlphaFoldDB" id="A0A345UM62"/>
<dbReference type="Pfam" id="PF23562">
    <property type="entry name" value="AMP-binding_C_3"/>
    <property type="match status" value="1"/>
</dbReference>
<dbReference type="Gene3D" id="3.40.50.12780">
    <property type="entry name" value="N-terminal domain of ligase-like"/>
    <property type="match status" value="1"/>
</dbReference>
<keyword evidence="1" id="KW-0547">Nucleotide-binding</keyword>
<dbReference type="PANTHER" id="PTHR43272:SF33">
    <property type="entry name" value="AMP-BINDING DOMAIN-CONTAINING PROTEIN-RELATED"/>
    <property type="match status" value="1"/>
</dbReference>
<evidence type="ECO:0000259" key="4">
    <source>
        <dbReference type="Pfam" id="PF00501"/>
    </source>
</evidence>
<dbReference type="Proteomes" id="UP000254808">
    <property type="component" value="Chromosome"/>
</dbReference>
<evidence type="ECO:0000256" key="3">
    <source>
        <dbReference type="ARBA" id="ARBA00024484"/>
    </source>
</evidence>
<dbReference type="RefSeq" id="WP_114984737.1">
    <property type="nucleotide sequence ID" value="NZ_CP027806.1"/>
</dbReference>
<dbReference type="GO" id="GO:0016020">
    <property type="term" value="C:membrane"/>
    <property type="evidence" value="ECO:0007669"/>
    <property type="project" value="TreeGrafter"/>
</dbReference>
<dbReference type="InterPro" id="IPR042099">
    <property type="entry name" value="ANL_N_sf"/>
</dbReference>
<organism evidence="5 6">
    <name type="scientific">Cyclonatronum proteinivorum</name>
    <dbReference type="NCBI Taxonomy" id="1457365"/>
    <lineage>
        <taxon>Bacteria</taxon>
        <taxon>Pseudomonadati</taxon>
        <taxon>Balneolota</taxon>
        <taxon>Balneolia</taxon>
        <taxon>Balneolales</taxon>
        <taxon>Cyclonatronaceae</taxon>
        <taxon>Cyclonatronum</taxon>
    </lineage>
</organism>
<dbReference type="InterPro" id="IPR045851">
    <property type="entry name" value="AMP-bd_C_sf"/>
</dbReference>
<dbReference type="CDD" id="cd05907">
    <property type="entry name" value="VL_LC_FACS_like"/>
    <property type="match status" value="1"/>
</dbReference>
<comment type="catalytic activity">
    <reaction evidence="3">
        <text>a long-chain fatty acid + ATP + CoA = a long-chain fatty acyl-CoA + AMP + diphosphate</text>
        <dbReference type="Rhea" id="RHEA:15421"/>
        <dbReference type="ChEBI" id="CHEBI:30616"/>
        <dbReference type="ChEBI" id="CHEBI:33019"/>
        <dbReference type="ChEBI" id="CHEBI:57287"/>
        <dbReference type="ChEBI" id="CHEBI:57560"/>
        <dbReference type="ChEBI" id="CHEBI:83139"/>
        <dbReference type="ChEBI" id="CHEBI:456215"/>
        <dbReference type="EC" id="6.2.1.3"/>
    </reaction>
    <physiologicalReaction direction="left-to-right" evidence="3">
        <dbReference type="Rhea" id="RHEA:15422"/>
    </physiologicalReaction>
</comment>
<protein>
    <submittedName>
        <fullName evidence="5">Long-chain acyl-CoA synthetase</fullName>
    </submittedName>
</protein>
<dbReference type="Pfam" id="PF00501">
    <property type="entry name" value="AMP-binding"/>
    <property type="match status" value="1"/>
</dbReference>
<accession>A0A345UM62</accession>
<reference evidence="5 6" key="1">
    <citation type="submission" date="2018-03" db="EMBL/GenBank/DDBJ databases">
        <title>Phenotypic and genomic properties of Cyclonatronum proteinivorum gen. nov., sp. nov., a haloalkaliphilic bacteroidete from soda lakes possessing Na+-translocating rhodopsin.</title>
        <authorList>
            <person name="Toshchakov S.V."/>
            <person name="Korzhenkov A."/>
            <person name="Samarov N.I."/>
            <person name="Kublanov I.V."/>
            <person name="Muntyan M.S."/>
            <person name="Sorokin D.Y."/>
        </authorList>
    </citation>
    <scope>NUCLEOTIDE SEQUENCE [LARGE SCALE GENOMIC DNA]</scope>
    <source>
        <strain evidence="5 6">Omega</strain>
    </source>
</reference>
<proteinExistence type="predicted"/>
<dbReference type="SUPFAM" id="SSF56801">
    <property type="entry name" value="Acetyl-CoA synthetase-like"/>
    <property type="match status" value="1"/>
</dbReference>
<evidence type="ECO:0000256" key="2">
    <source>
        <dbReference type="ARBA" id="ARBA00022840"/>
    </source>
</evidence>
<evidence type="ECO:0000313" key="5">
    <source>
        <dbReference type="EMBL" id="AXJ01564.1"/>
    </source>
</evidence>
<keyword evidence="6" id="KW-1185">Reference proteome</keyword>
<feature type="domain" description="AMP-dependent synthetase/ligase" evidence="4">
    <location>
        <begin position="24"/>
        <end position="452"/>
    </location>
</feature>